<evidence type="ECO:0000313" key="1">
    <source>
        <dbReference type="EMBL" id="KAJ6403535.1"/>
    </source>
</evidence>
<reference evidence="1 2" key="1">
    <citation type="journal article" date="2023" name="Int. J. Mol. Sci.">
        <title>De Novo Assembly and Annotation of 11 Diverse Shrub Willow (Salix) Genomes Reveals Novel Gene Organization in Sex-Linked Regions.</title>
        <authorList>
            <person name="Hyden B."/>
            <person name="Feng K."/>
            <person name="Yates T.B."/>
            <person name="Jawdy S."/>
            <person name="Cereghino C."/>
            <person name="Smart L.B."/>
            <person name="Muchero W."/>
        </authorList>
    </citation>
    <scope>NUCLEOTIDE SEQUENCE [LARGE SCALE GENOMIC DNA]</scope>
    <source>
        <tissue evidence="1">Shoot tip</tissue>
    </source>
</reference>
<dbReference type="Proteomes" id="UP001162972">
    <property type="component" value="Chromosome 4"/>
</dbReference>
<proteinExistence type="predicted"/>
<protein>
    <submittedName>
        <fullName evidence="1">Uncharacterized protein</fullName>
    </submittedName>
</protein>
<name>A0AAD6JER1_9ROSI</name>
<dbReference type="AlphaFoldDB" id="A0AAD6JER1"/>
<keyword evidence="2" id="KW-1185">Reference proteome</keyword>
<comment type="caution">
    <text evidence="1">The sequence shown here is derived from an EMBL/GenBank/DDBJ whole genome shotgun (WGS) entry which is preliminary data.</text>
</comment>
<sequence length="30" mass="3708">MPRNAILYQPTFILHRIKQIERTLKKNKKK</sequence>
<gene>
    <name evidence="1" type="ORF">OIU84_015446</name>
</gene>
<evidence type="ECO:0000313" key="2">
    <source>
        <dbReference type="Proteomes" id="UP001162972"/>
    </source>
</evidence>
<accession>A0AAD6JER1</accession>
<organism evidence="1 2">
    <name type="scientific">Salix udensis</name>
    <dbReference type="NCBI Taxonomy" id="889485"/>
    <lineage>
        <taxon>Eukaryota</taxon>
        <taxon>Viridiplantae</taxon>
        <taxon>Streptophyta</taxon>
        <taxon>Embryophyta</taxon>
        <taxon>Tracheophyta</taxon>
        <taxon>Spermatophyta</taxon>
        <taxon>Magnoliopsida</taxon>
        <taxon>eudicotyledons</taxon>
        <taxon>Gunneridae</taxon>
        <taxon>Pentapetalae</taxon>
        <taxon>rosids</taxon>
        <taxon>fabids</taxon>
        <taxon>Malpighiales</taxon>
        <taxon>Salicaceae</taxon>
        <taxon>Saliceae</taxon>
        <taxon>Salix</taxon>
    </lineage>
</organism>
<feature type="non-terminal residue" evidence="1">
    <location>
        <position position="30"/>
    </location>
</feature>
<dbReference type="EMBL" id="JAPFFJ010000018">
    <property type="protein sequence ID" value="KAJ6403535.1"/>
    <property type="molecule type" value="Genomic_DNA"/>
</dbReference>